<proteinExistence type="predicted"/>
<evidence type="ECO:0000313" key="2">
    <source>
        <dbReference type="Proteomes" id="UP000232883"/>
    </source>
</evidence>
<protein>
    <submittedName>
        <fullName evidence="1">Uncharacterized protein</fullName>
    </submittedName>
</protein>
<dbReference type="KEGG" id="spir:CWM47_32370"/>
<name>A0A2K8Z8D8_9BACT</name>
<dbReference type="Proteomes" id="UP000232883">
    <property type="component" value="Chromosome"/>
</dbReference>
<keyword evidence="2" id="KW-1185">Reference proteome</keyword>
<accession>A0A2K8Z8D8</accession>
<sequence>MTQIDVGQLYLTNKRILIVGRLKTTSIKLHTISRVIAHKQGIEVGKLTGKSPLLLLKRDADVAAIICRRLLKEA</sequence>
<dbReference type="AlphaFoldDB" id="A0A2K8Z8D8"/>
<organism evidence="1 2">
    <name type="scientific">Spirosoma pollinicola</name>
    <dbReference type="NCBI Taxonomy" id="2057025"/>
    <lineage>
        <taxon>Bacteria</taxon>
        <taxon>Pseudomonadati</taxon>
        <taxon>Bacteroidota</taxon>
        <taxon>Cytophagia</taxon>
        <taxon>Cytophagales</taxon>
        <taxon>Cytophagaceae</taxon>
        <taxon>Spirosoma</taxon>
    </lineage>
</organism>
<dbReference type="EMBL" id="CP025096">
    <property type="protein sequence ID" value="AUD06131.1"/>
    <property type="molecule type" value="Genomic_DNA"/>
</dbReference>
<evidence type="ECO:0000313" key="1">
    <source>
        <dbReference type="EMBL" id="AUD06131.1"/>
    </source>
</evidence>
<gene>
    <name evidence="1" type="ORF">CWM47_32370</name>
</gene>
<reference evidence="1 2" key="1">
    <citation type="submission" date="2017-11" db="EMBL/GenBank/DDBJ databases">
        <title>Taxonomic description and genome sequences of Spirosoma HA7 sp. nov., isolated from pollen microhabitat of Corylus avellana.</title>
        <authorList>
            <person name="Ambika Manirajan B."/>
            <person name="Suarez C."/>
            <person name="Ratering S."/>
            <person name="Geissler-Plaum R."/>
            <person name="Cardinale M."/>
            <person name="Sylvia S."/>
        </authorList>
    </citation>
    <scope>NUCLEOTIDE SEQUENCE [LARGE SCALE GENOMIC DNA]</scope>
    <source>
        <strain evidence="1 2">HA7</strain>
    </source>
</reference>